<dbReference type="Gene3D" id="3.10.100.10">
    <property type="entry name" value="Mannose-Binding Protein A, subunit A"/>
    <property type="match status" value="1"/>
</dbReference>
<accession>A0A1B6KQM8</accession>
<proteinExistence type="predicted"/>
<dbReference type="EMBL" id="GEBQ01026453">
    <property type="protein sequence ID" value="JAT13524.1"/>
    <property type="molecule type" value="Transcribed_RNA"/>
</dbReference>
<name>A0A1B6KQM8_9HEMI</name>
<dbReference type="InterPro" id="IPR051663">
    <property type="entry name" value="CLec_Tetranectin-domain"/>
</dbReference>
<evidence type="ECO:0000256" key="3">
    <source>
        <dbReference type="ARBA" id="ARBA00022729"/>
    </source>
</evidence>
<dbReference type="SMART" id="SM00034">
    <property type="entry name" value="CLECT"/>
    <property type="match status" value="1"/>
</dbReference>
<keyword evidence="3" id="KW-0732">Signal</keyword>
<organism evidence="7">
    <name type="scientific">Graphocephala atropunctata</name>
    <dbReference type="NCBI Taxonomy" id="36148"/>
    <lineage>
        <taxon>Eukaryota</taxon>
        <taxon>Metazoa</taxon>
        <taxon>Ecdysozoa</taxon>
        <taxon>Arthropoda</taxon>
        <taxon>Hexapoda</taxon>
        <taxon>Insecta</taxon>
        <taxon>Pterygota</taxon>
        <taxon>Neoptera</taxon>
        <taxon>Paraneoptera</taxon>
        <taxon>Hemiptera</taxon>
        <taxon>Auchenorrhyncha</taxon>
        <taxon>Membracoidea</taxon>
        <taxon>Cicadellidae</taxon>
        <taxon>Cicadellinae</taxon>
        <taxon>Cicadellini</taxon>
        <taxon>Graphocephala</taxon>
    </lineage>
</organism>
<feature type="domain" description="C-type lectin" evidence="6">
    <location>
        <begin position="42"/>
        <end position="165"/>
    </location>
</feature>
<reference evidence="7" key="1">
    <citation type="submission" date="2015-11" db="EMBL/GenBank/DDBJ databases">
        <title>De novo transcriptome assembly of four potential Pierce s Disease insect vectors from Arizona vineyards.</title>
        <authorList>
            <person name="Tassone E.E."/>
        </authorList>
    </citation>
    <scope>NUCLEOTIDE SEQUENCE</scope>
</reference>
<dbReference type="PANTHER" id="PTHR22799">
    <property type="entry name" value="TETRANECTIN-RELATED"/>
    <property type="match status" value="1"/>
</dbReference>
<dbReference type="PROSITE" id="PS50041">
    <property type="entry name" value="C_TYPE_LECTIN_2"/>
    <property type="match status" value="1"/>
</dbReference>
<sequence length="168" mass="19179">LTVRNVIVGLLLTAMLGYVVGALSILPNSSLPQQNSSLISPTGRKVYRVLTNKEVNFYAAFARCVSKGWRLATIESKEENDLMSEEIRTIIDVPITSYWTSGKYYHGEWKWASSGKDLVEYTAWGTHQPNNLKDSNICLHAHHRGNNKLLWFDDNCLLEYYPVCEYFV</sequence>
<evidence type="ECO:0000256" key="4">
    <source>
        <dbReference type="ARBA" id="ARBA00022734"/>
    </source>
</evidence>
<dbReference type="InterPro" id="IPR016187">
    <property type="entry name" value="CTDL_fold"/>
</dbReference>
<dbReference type="AlphaFoldDB" id="A0A1B6KQM8"/>
<protein>
    <recommendedName>
        <fullName evidence="6">C-type lectin domain-containing protein</fullName>
    </recommendedName>
</protein>
<keyword evidence="5" id="KW-0812">Transmembrane</keyword>
<evidence type="ECO:0000256" key="5">
    <source>
        <dbReference type="SAM" id="Phobius"/>
    </source>
</evidence>
<evidence type="ECO:0000256" key="2">
    <source>
        <dbReference type="ARBA" id="ARBA00022525"/>
    </source>
</evidence>
<feature type="non-terminal residue" evidence="7">
    <location>
        <position position="1"/>
    </location>
</feature>
<keyword evidence="2" id="KW-0964">Secreted</keyword>
<keyword evidence="5" id="KW-1133">Transmembrane helix</keyword>
<dbReference type="SUPFAM" id="SSF56436">
    <property type="entry name" value="C-type lectin-like"/>
    <property type="match status" value="1"/>
</dbReference>
<gene>
    <name evidence="7" type="ORF">g.23408</name>
</gene>
<dbReference type="CDD" id="cd00037">
    <property type="entry name" value="CLECT"/>
    <property type="match status" value="1"/>
</dbReference>
<dbReference type="GO" id="GO:0005615">
    <property type="term" value="C:extracellular space"/>
    <property type="evidence" value="ECO:0007669"/>
    <property type="project" value="TreeGrafter"/>
</dbReference>
<evidence type="ECO:0000256" key="1">
    <source>
        <dbReference type="ARBA" id="ARBA00004613"/>
    </source>
</evidence>
<dbReference type="PANTHER" id="PTHR22799:SF1">
    <property type="entry name" value="C-TYPE LECTIN DOMAIN FAMILY 11 MEMBER A"/>
    <property type="match status" value="1"/>
</dbReference>
<dbReference type="GO" id="GO:0030246">
    <property type="term" value="F:carbohydrate binding"/>
    <property type="evidence" value="ECO:0007669"/>
    <property type="project" value="UniProtKB-KW"/>
</dbReference>
<evidence type="ECO:0000259" key="6">
    <source>
        <dbReference type="PROSITE" id="PS50041"/>
    </source>
</evidence>
<comment type="subcellular location">
    <subcellularLocation>
        <location evidence="1">Secreted</location>
    </subcellularLocation>
</comment>
<dbReference type="InterPro" id="IPR016186">
    <property type="entry name" value="C-type_lectin-like/link_sf"/>
</dbReference>
<keyword evidence="4" id="KW-0430">Lectin</keyword>
<evidence type="ECO:0000313" key="7">
    <source>
        <dbReference type="EMBL" id="JAT13524.1"/>
    </source>
</evidence>
<dbReference type="GO" id="GO:0008083">
    <property type="term" value="F:growth factor activity"/>
    <property type="evidence" value="ECO:0007669"/>
    <property type="project" value="TreeGrafter"/>
</dbReference>
<dbReference type="InterPro" id="IPR001304">
    <property type="entry name" value="C-type_lectin-like"/>
</dbReference>
<dbReference type="Pfam" id="PF00059">
    <property type="entry name" value="Lectin_C"/>
    <property type="match status" value="1"/>
</dbReference>
<keyword evidence="5" id="KW-0472">Membrane</keyword>
<feature type="transmembrane region" description="Helical" evidence="5">
    <location>
        <begin position="6"/>
        <end position="26"/>
    </location>
</feature>